<evidence type="ECO:0000313" key="10">
    <source>
        <dbReference type="Proteomes" id="UP000703893"/>
    </source>
</evidence>
<dbReference type="AlphaFoldDB" id="A0A938BKQ8"/>
<evidence type="ECO:0000256" key="5">
    <source>
        <dbReference type="ARBA" id="ARBA00022989"/>
    </source>
</evidence>
<comment type="caution">
    <text evidence="9">The sequence shown here is derived from an EMBL/GenBank/DDBJ whole genome shotgun (WGS) entry which is preliminary data.</text>
</comment>
<dbReference type="EMBL" id="VGJX01000228">
    <property type="protein sequence ID" value="MBM3274476.1"/>
    <property type="molecule type" value="Genomic_DNA"/>
</dbReference>
<evidence type="ECO:0000259" key="8">
    <source>
        <dbReference type="Pfam" id="PF00482"/>
    </source>
</evidence>
<name>A0A938BKQ8_9BACT</name>
<accession>A0A938BKQ8</accession>
<keyword evidence="6 7" id="KW-0472">Membrane</keyword>
<dbReference type="InterPro" id="IPR018076">
    <property type="entry name" value="T2SS_GspF_dom"/>
</dbReference>
<dbReference type="PANTHER" id="PTHR30012">
    <property type="entry name" value="GENERAL SECRETION PATHWAY PROTEIN"/>
    <property type="match status" value="1"/>
</dbReference>
<evidence type="ECO:0000256" key="7">
    <source>
        <dbReference type="SAM" id="Phobius"/>
    </source>
</evidence>
<proteinExistence type="inferred from homology"/>
<dbReference type="InterPro" id="IPR003004">
    <property type="entry name" value="GspF/PilC"/>
</dbReference>
<feature type="transmembrane region" description="Helical" evidence="7">
    <location>
        <begin position="113"/>
        <end position="134"/>
    </location>
</feature>
<comment type="similarity">
    <text evidence="2">Belongs to the GSP F family.</text>
</comment>
<evidence type="ECO:0000256" key="3">
    <source>
        <dbReference type="ARBA" id="ARBA00022475"/>
    </source>
</evidence>
<evidence type="ECO:0000256" key="1">
    <source>
        <dbReference type="ARBA" id="ARBA00004651"/>
    </source>
</evidence>
<feature type="domain" description="Type II secretion system protein GspF" evidence="8">
    <location>
        <begin position="11"/>
        <end position="130"/>
    </location>
</feature>
<evidence type="ECO:0000256" key="2">
    <source>
        <dbReference type="ARBA" id="ARBA00005745"/>
    </source>
</evidence>
<organism evidence="9 10">
    <name type="scientific">Candidatus Tanganyikabacteria bacterium</name>
    <dbReference type="NCBI Taxonomy" id="2961651"/>
    <lineage>
        <taxon>Bacteria</taxon>
        <taxon>Bacillati</taxon>
        <taxon>Candidatus Sericytochromatia</taxon>
        <taxon>Candidatus Tanganyikabacteria</taxon>
    </lineage>
</organism>
<dbReference type="GO" id="GO:0005886">
    <property type="term" value="C:plasma membrane"/>
    <property type="evidence" value="ECO:0007669"/>
    <property type="project" value="UniProtKB-SubCell"/>
</dbReference>
<dbReference type="Gene3D" id="1.20.81.30">
    <property type="entry name" value="Type II secretion system (T2SS), domain F"/>
    <property type="match status" value="1"/>
</dbReference>
<feature type="transmembrane region" description="Helical" evidence="7">
    <location>
        <begin position="140"/>
        <end position="162"/>
    </location>
</feature>
<comment type="subcellular location">
    <subcellularLocation>
        <location evidence="1">Cell membrane</location>
        <topology evidence="1">Multi-pass membrane protein</topology>
    </subcellularLocation>
</comment>
<evidence type="ECO:0000313" key="9">
    <source>
        <dbReference type="EMBL" id="MBM3274476.1"/>
    </source>
</evidence>
<sequence length="208" mass="22903">MLSAKERALLFRELGDMLRAGLPVERTMSVAAKARRGKMAEVLALMAQRVRKGESLEDAFMAAERRYPGHFSKWEIRYIGFGEKAGRLPEFLLQIAEQAEEAWSLTMELISSCAYPLLLLYISILVGPLAKLILKGPLPYIAEIWFPLIAVTAGLAGLGIAFRHTTYRRAILGALRPVPALGKVVNLASQLRLISGLGLAYRSGIPIN</sequence>
<keyword evidence="5 7" id="KW-1133">Transmembrane helix</keyword>
<evidence type="ECO:0000256" key="6">
    <source>
        <dbReference type="ARBA" id="ARBA00023136"/>
    </source>
</evidence>
<gene>
    <name evidence="9" type="ORF">FJZ00_04950</name>
</gene>
<keyword evidence="4 7" id="KW-0812">Transmembrane</keyword>
<protein>
    <submittedName>
        <fullName evidence="9">Type II secretion system F family protein</fullName>
    </submittedName>
</protein>
<dbReference type="InterPro" id="IPR042094">
    <property type="entry name" value="T2SS_GspF_sf"/>
</dbReference>
<reference evidence="9 10" key="1">
    <citation type="submission" date="2019-03" db="EMBL/GenBank/DDBJ databases">
        <title>Lake Tanganyika Metagenome-Assembled Genomes (MAGs).</title>
        <authorList>
            <person name="Tran P."/>
        </authorList>
    </citation>
    <scope>NUCLEOTIDE SEQUENCE [LARGE SCALE GENOMIC DNA]</scope>
    <source>
        <strain evidence="9">K_DeepCast_65m_m2_236</strain>
    </source>
</reference>
<dbReference type="Pfam" id="PF00482">
    <property type="entry name" value="T2SSF"/>
    <property type="match status" value="1"/>
</dbReference>
<dbReference type="PANTHER" id="PTHR30012:SF0">
    <property type="entry name" value="TYPE II SECRETION SYSTEM PROTEIN F-RELATED"/>
    <property type="match status" value="1"/>
</dbReference>
<evidence type="ECO:0000256" key="4">
    <source>
        <dbReference type="ARBA" id="ARBA00022692"/>
    </source>
</evidence>
<keyword evidence="3" id="KW-1003">Cell membrane</keyword>
<dbReference type="Proteomes" id="UP000703893">
    <property type="component" value="Unassembled WGS sequence"/>
</dbReference>
<feature type="non-terminal residue" evidence="9">
    <location>
        <position position="208"/>
    </location>
</feature>